<comment type="catalytic activity">
    <reaction evidence="1 9">
        <text>[protein]-peptidylproline (omega=180) = [protein]-peptidylproline (omega=0)</text>
        <dbReference type="Rhea" id="RHEA:16237"/>
        <dbReference type="Rhea" id="RHEA-COMP:10747"/>
        <dbReference type="Rhea" id="RHEA-COMP:10748"/>
        <dbReference type="ChEBI" id="CHEBI:83833"/>
        <dbReference type="ChEBI" id="CHEBI:83834"/>
        <dbReference type="EC" id="5.2.1.8"/>
    </reaction>
</comment>
<comment type="function">
    <text evidence="9">PPIases accelerate the folding of proteins. It catalyzes the cis-trans isomerization of proline imidic peptide bonds in oligopeptides.</text>
</comment>
<name>A0A8H2VIX3_9SACH</name>
<evidence type="ECO:0000313" key="12">
    <source>
        <dbReference type="Proteomes" id="UP000644660"/>
    </source>
</evidence>
<evidence type="ECO:0000256" key="3">
    <source>
        <dbReference type="ARBA" id="ARBA00004496"/>
    </source>
</evidence>
<keyword evidence="7 9" id="KW-0413">Isomerase</keyword>
<protein>
    <recommendedName>
        <fullName evidence="9">Serine/threonine-protein phosphatase 2A activator</fullName>
        <ecNumber evidence="9">5.2.1.8</ecNumber>
    </recommendedName>
    <alternativeName>
        <fullName evidence="9">Phosphotyrosyl phosphatase activator</fullName>
    </alternativeName>
</protein>
<dbReference type="GO" id="GO:0005634">
    <property type="term" value="C:nucleus"/>
    <property type="evidence" value="ECO:0007669"/>
    <property type="project" value="UniProtKB-SubCell"/>
</dbReference>
<dbReference type="AlphaFoldDB" id="A0A8H2VIX3"/>
<evidence type="ECO:0000256" key="5">
    <source>
        <dbReference type="ARBA" id="ARBA00022490"/>
    </source>
</evidence>
<dbReference type="InterPro" id="IPR037218">
    <property type="entry name" value="PTPA_sf"/>
</dbReference>
<dbReference type="InterPro" id="IPR004327">
    <property type="entry name" value="Phstyr_phstse_ac"/>
</dbReference>
<dbReference type="Proteomes" id="UP000644660">
    <property type="component" value="Unassembled WGS sequence"/>
</dbReference>
<keyword evidence="5 9" id="KW-0963">Cytoplasm</keyword>
<dbReference type="SUPFAM" id="SSF140984">
    <property type="entry name" value="PTPA-like"/>
    <property type="match status" value="1"/>
</dbReference>
<dbReference type="OrthoDB" id="16120at2759"/>
<evidence type="ECO:0000256" key="9">
    <source>
        <dbReference type="RuleBase" id="RU361210"/>
    </source>
</evidence>
<comment type="caution">
    <text evidence="11">The sequence shown here is derived from an EMBL/GenBank/DDBJ whole genome shotgun (WGS) entry which is preliminary data.</text>
</comment>
<evidence type="ECO:0000256" key="7">
    <source>
        <dbReference type="ARBA" id="ARBA00023235"/>
    </source>
</evidence>
<evidence type="ECO:0000256" key="1">
    <source>
        <dbReference type="ARBA" id="ARBA00000971"/>
    </source>
</evidence>
<evidence type="ECO:0000256" key="10">
    <source>
        <dbReference type="SAM" id="MobiDB-lite"/>
    </source>
</evidence>
<evidence type="ECO:0000313" key="11">
    <source>
        <dbReference type="EMBL" id="CAB4256246.1"/>
    </source>
</evidence>
<dbReference type="InterPro" id="IPR043170">
    <property type="entry name" value="PTPA_C_lid"/>
</dbReference>
<dbReference type="GO" id="GO:0008160">
    <property type="term" value="F:protein tyrosine phosphatase activator activity"/>
    <property type="evidence" value="ECO:0007669"/>
    <property type="project" value="TreeGrafter"/>
</dbReference>
<dbReference type="GO" id="GO:0007052">
    <property type="term" value="P:mitotic spindle organization"/>
    <property type="evidence" value="ECO:0007669"/>
    <property type="project" value="TreeGrafter"/>
</dbReference>
<feature type="region of interest" description="Disordered" evidence="10">
    <location>
        <begin position="342"/>
        <end position="376"/>
    </location>
</feature>
<keyword evidence="6 9" id="KW-0697">Rotamase</keyword>
<accession>A0A8H2VIX3</accession>
<evidence type="ECO:0000256" key="6">
    <source>
        <dbReference type="ARBA" id="ARBA00023110"/>
    </source>
</evidence>
<dbReference type="EMBL" id="CAEFZW010000009">
    <property type="protein sequence ID" value="CAB4256246.1"/>
    <property type="molecule type" value="Genomic_DNA"/>
</dbReference>
<proteinExistence type="inferred from homology"/>
<dbReference type="Gene3D" id="1.20.120.1150">
    <property type="match status" value="1"/>
</dbReference>
<feature type="compositionally biased region" description="Polar residues" evidence="10">
    <location>
        <begin position="357"/>
        <end position="376"/>
    </location>
</feature>
<dbReference type="CDD" id="cd04087">
    <property type="entry name" value="PTPA"/>
    <property type="match status" value="1"/>
</dbReference>
<dbReference type="GO" id="GO:0003755">
    <property type="term" value="F:peptidyl-prolyl cis-trans isomerase activity"/>
    <property type="evidence" value="ECO:0007669"/>
    <property type="project" value="UniProtKB-KW"/>
</dbReference>
<dbReference type="GO" id="GO:0005737">
    <property type="term" value="C:cytoplasm"/>
    <property type="evidence" value="ECO:0007669"/>
    <property type="project" value="UniProtKB-SubCell"/>
</dbReference>
<comment type="similarity">
    <text evidence="4 9">Belongs to the PTPA-type PPIase family.</text>
</comment>
<feature type="region of interest" description="Disordered" evidence="10">
    <location>
        <begin position="407"/>
        <end position="457"/>
    </location>
</feature>
<evidence type="ECO:0000256" key="2">
    <source>
        <dbReference type="ARBA" id="ARBA00004123"/>
    </source>
</evidence>
<reference evidence="11 12" key="1">
    <citation type="submission" date="2020-05" db="EMBL/GenBank/DDBJ databases">
        <authorList>
            <person name="Casaregola S."/>
            <person name="Devillers H."/>
            <person name="Grondin C."/>
        </authorList>
    </citation>
    <scope>NUCLEOTIDE SEQUENCE [LARGE SCALE GENOMIC DNA]</scope>
    <source>
        <strain evidence="11 12">CLIB 1767</strain>
    </source>
</reference>
<evidence type="ECO:0000256" key="8">
    <source>
        <dbReference type="ARBA" id="ARBA00023242"/>
    </source>
</evidence>
<keyword evidence="8" id="KW-0539">Nucleus</keyword>
<organism evidence="11 12">
    <name type="scientific">Maudiozyma barnettii</name>
    <dbReference type="NCBI Taxonomy" id="61262"/>
    <lineage>
        <taxon>Eukaryota</taxon>
        <taxon>Fungi</taxon>
        <taxon>Dikarya</taxon>
        <taxon>Ascomycota</taxon>
        <taxon>Saccharomycotina</taxon>
        <taxon>Saccharomycetes</taxon>
        <taxon>Saccharomycetales</taxon>
        <taxon>Saccharomycetaceae</taxon>
        <taxon>Maudiozyma</taxon>
    </lineage>
</organism>
<evidence type="ECO:0000256" key="4">
    <source>
        <dbReference type="ARBA" id="ARBA00011019"/>
    </source>
</evidence>
<dbReference type="FunFam" id="1.20.120.1150:FF:000002">
    <property type="entry name" value="Serine/threonine-protein phosphatase 2A activator"/>
    <property type="match status" value="1"/>
</dbReference>
<dbReference type="GeneID" id="64859318"/>
<feature type="compositionally biased region" description="Polar residues" evidence="10">
    <location>
        <begin position="407"/>
        <end position="443"/>
    </location>
</feature>
<dbReference type="PANTHER" id="PTHR10012:SF3">
    <property type="entry name" value="SERINE_THREONINE-PROTEIN PHOSPHATASE 2A ACTIVATOR 1"/>
    <property type="match status" value="1"/>
</dbReference>
<gene>
    <name evidence="11" type="ORF">KABA2_09S00330</name>
</gene>
<sequence>MVLPDQKPLRAFPKDTVFTSPVKRIFDSQTTVYFQHSEALARLKYFVSKYTILVQSKSYNSDYAATSFDKESSGALTDVIDILNRLSGYIDDIPPFDGPRRYGNLACRIWHDKLNSVITEEIRNLLKNNGIQNVNQDFVLEMTYYIQNCFGSKTRLDFGTGHELSFVAFIGALDMSDLLPNLTGYSIMEIFNHYYKLVKKLILTYTLEPAGSHGVWGLDDHFHFIYLLGASQWINNEEVSPKDMLEKSVLDRYKDQNFYCMALSFIFQVKSGPFSEHSPILYDISHNVKQWSKVYKGLLKMYDEEVLNKYPVVQHFWFGTGFFPWVDSKTKKPLPVYEIVEESQEESSTSERINIDNDVSTGMPNGTTFSKQPVTYNTNLHTPTLMMRNETTPSVISNVFTRNPHPLSSRTVTSMAPPSSRIFNNYTTSTRNSNMTPSLPSSRRNQEDKLRNSLPKR</sequence>
<dbReference type="RefSeq" id="XP_041408090.1">
    <property type="nucleotide sequence ID" value="XM_041552156.1"/>
</dbReference>
<dbReference type="EC" id="5.2.1.8" evidence="9"/>
<comment type="subcellular location">
    <subcellularLocation>
        <location evidence="3 9">Cytoplasm</location>
    </subcellularLocation>
    <subcellularLocation>
        <location evidence="2">Nucleus</location>
    </subcellularLocation>
</comment>
<dbReference type="PANTHER" id="PTHR10012">
    <property type="entry name" value="SERINE/THREONINE-PROTEIN PHOSPHATASE 2A REGULATORY SUBUNIT B"/>
    <property type="match status" value="1"/>
</dbReference>
<keyword evidence="12" id="KW-1185">Reference proteome</keyword>
<dbReference type="Pfam" id="PF03095">
    <property type="entry name" value="PTPA"/>
    <property type="match status" value="1"/>
</dbReference>
<dbReference type="GO" id="GO:0000159">
    <property type="term" value="C:protein phosphatase type 2A complex"/>
    <property type="evidence" value="ECO:0007669"/>
    <property type="project" value="TreeGrafter"/>
</dbReference>